<dbReference type="VEuPathDB" id="FungiDB:DIURU_005585"/>
<gene>
    <name evidence="1" type="ORF">DIURU_005585</name>
</gene>
<evidence type="ECO:0000313" key="1">
    <source>
        <dbReference type="EMBL" id="KAA8896845.1"/>
    </source>
</evidence>
<sequence>MRAFKKAYSTSFIPVNASGAVDATNDLVVGGHDYFGACTHYGQACEEILQRTGRENPCMLLLYARTIYLAVMSTETSNPLVVRQSVILLEQAKCLLSVAHHKARTEKLAQFSLVLFDKVEQLQSQLKQMAIQLENVQLSEAEFEYIIAEKAVLVADG</sequence>
<organism evidence="1 2">
    <name type="scientific">Diutina rugosa</name>
    <name type="common">Yeast</name>
    <name type="synonym">Candida rugosa</name>
    <dbReference type="NCBI Taxonomy" id="5481"/>
    <lineage>
        <taxon>Eukaryota</taxon>
        <taxon>Fungi</taxon>
        <taxon>Dikarya</taxon>
        <taxon>Ascomycota</taxon>
        <taxon>Saccharomycotina</taxon>
        <taxon>Pichiomycetes</taxon>
        <taxon>Debaryomycetaceae</taxon>
        <taxon>Diutina</taxon>
    </lineage>
</organism>
<name>A0A642UCS5_DIURU</name>
<dbReference type="RefSeq" id="XP_034009641.1">
    <property type="nucleotide sequence ID" value="XM_034158583.1"/>
</dbReference>
<accession>A0A642UCS5</accession>
<dbReference type="Proteomes" id="UP000449547">
    <property type="component" value="Unassembled WGS sequence"/>
</dbReference>
<comment type="caution">
    <text evidence="1">The sequence shown here is derived from an EMBL/GenBank/DDBJ whole genome shotgun (WGS) entry which is preliminary data.</text>
</comment>
<reference evidence="1 2" key="1">
    <citation type="submission" date="2019-07" db="EMBL/GenBank/DDBJ databases">
        <title>Genome assembly of two rare yeast pathogens: Diutina rugosa and Trichomonascus ciferrii.</title>
        <authorList>
            <person name="Mixao V."/>
            <person name="Saus E."/>
            <person name="Hansen A."/>
            <person name="Lass-Flor C."/>
            <person name="Gabaldon T."/>
        </authorList>
    </citation>
    <scope>NUCLEOTIDE SEQUENCE [LARGE SCALE GENOMIC DNA]</scope>
    <source>
        <strain evidence="1 2">CBS 613</strain>
    </source>
</reference>
<dbReference type="GeneID" id="54784236"/>
<keyword evidence="2" id="KW-1185">Reference proteome</keyword>
<evidence type="ECO:0000313" key="2">
    <source>
        <dbReference type="Proteomes" id="UP000449547"/>
    </source>
</evidence>
<protein>
    <submittedName>
        <fullName evidence="1">Uncharacterized protein</fullName>
    </submittedName>
</protein>
<dbReference type="EMBL" id="SWFT01000162">
    <property type="protein sequence ID" value="KAA8896845.1"/>
    <property type="molecule type" value="Genomic_DNA"/>
</dbReference>
<proteinExistence type="predicted"/>
<dbReference type="AlphaFoldDB" id="A0A642UCS5"/>